<dbReference type="InterPro" id="IPR020846">
    <property type="entry name" value="MFS_dom"/>
</dbReference>
<feature type="transmembrane region" description="Helical" evidence="5">
    <location>
        <begin position="208"/>
        <end position="230"/>
    </location>
</feature>
<feature type="domain" description="Major facilitator superfamily (MFS) profile" evidence="6">
    <location>
        <begin position="13"/>
        <end position="384"/>
    </location>
</feature>
<dbReference type="InterPro" id="IPR001958">
    <property type="entry name" value="Tet-R_TetA/multi-R_MdtG-like"/>
</dbReference>
<keyword evidence="2 5" id="KW-0812">Transmembrane</keyword>
<feature type="transmembrane region" description="Helical" evidence="5">
    <location>
        <begin position="333"/>
        <end position="353"/>
    </location>
</feature>
<comment type="caution">
    <text evidence="7">The sequence shown here is derived from an EMBL/GenBank/DDBJ whole genome shotgun (WGS) entry which is preliminary data.</text>
</comment>
<evidence type="ECO:0000256" key="4">
    <source>
        <dbReference type="ARBA" id="ARBA00023136"/>
    </source>
</evidence>
<dbReference type="InterPro" id="IPR053200">
    <property type="entry name" value="YfmO-like"/>
</dbReference>
<dbReference type="InterPro" id="IPR011701">
    <property type="entry name" value="MFS"/>
</dbReference>
<feature type="transmembrane region" description="Helical" evidence="5">
    <location>
        <begin position="297"/>
        <end position="321"/>
    </location>
</feature>
<comment type="subcellular location">
    <subcellularLocation>
        <location evidence="1">Cell membrane</location>
        <topology evidence="1">Multi-pass membrane protein</topology>
    </subcellularLocation>
</comment>
<sequence>MSTRSSFLSQPRAVWAVAFACVIAFMGIGLVDPILKDIAAQLDATPSQVSLMFTSYMAVMGVAMLVTGVVSSRIGPKRTLLAGLSLIIVFAGLAGASDTVGQIVGFRAGWGLGNALFIATALATIVSASVGTTAQAIILFEAALGLGIASGPLLGGLLGEQSWRLPFFGVSALMVVALVATTFLLPATPPTGRRTSLADPFRALKHRALLVIAVTAVFYNIGFFTVLAAGPFALPDAGILEIGWIFFGWGLLLAFTSVVVAPLVQRWLGTVPAVIAMLALFAADLAVMAVFTDHAWVVTAGIVASGAFIGVNNTLITEAVMGAAPVERPVASAAYSFVRFCGGAVGPFVALKLAENVDFHAPFVFGAVAVAVGVVVLTAGRRAVTGHTPHSPAGTEPEAAAVLVGDQA</sequence>
<evidence type="ECO:0000256" key="1">
    <source>
        <dbReference type="ARBA" id="ARBA00004651"/>
    </source>
</evidence>
<feature type="transmembrane region" description="Helical" evidence="5">
    <location>
        <begin position="51"/>
        <end position="72"/>
    </location>
</feature>
<accession>A0ABP9PH78</accession>
<dbReference type="Proteomes" id="UP001500221">
    <property type="component" value="Unassembled WGS sequence"/>
</dbReference>
<keyword evidence="3 5" id="KW-1133">Transmembrane helix</keyword>
<feature type="transmembrane region" description="Helical" evidence="5">
    <location>
        <begin position="108"/>
        <end position="130"/>
    </location>
</feature>
<feature type="transmembrane region" description="Helical" evidence="5">
    <location>
        <begin position="79"/>
        <end position="96"/>
    </location>
</feature>
<gene>
    <name evidence="7" type="ORF">GCM10023340_17580</name>
</gene>
<feature type="transmembrane region" description="Helical" evidence="5">
    <location>
        <begin position="137"/>
        <end position="159"/>
    </location>
</feature>
<name>A0ABP9PH78_9ACTN</name>
<feature type="transmembrane region" description="Helical" evidence="5">
    <location>
        <begin position="271"/>
        <end position="291"/>
    </location>
</feature>
<proteinExistence type="predicted"/>
<dbReference type="RefSeq" id="WP_345457101.1">
    <property type="nucleotide sequence ID" value="NZ_BAABKG010000002.1"/>
</dbReference>
<dbReference type="PRINTS" id="PR01035">
    <property type="entry name" value="TCRTETA"/>
</dbReference>
<dbReference type="PROSITE" id="PS50850">
    <property type="entry name" value="MFS"/>
    <property type="match status" value="1"/>
</dbReference>
<evidence type="ECO:0000256" key="3">
    <source>
        <dbReference type="ARBA" id="ARBA00022989"/>
    </source>
</evidence>
<dbReference type="Gene3D" id="1.20.1250.20">
    <property type="entry name" value="MFS general substrate transporter like domains"/>
    <property type="match status" value="1"/>
</dbReference>
<reference evidence="8" key="1">
    <citation type="journal article" date="2019" name="Int. J. Syst. Evol. Microbiol.">
        <title>The Global Catalogue of Microorganisms (GCM) 10K type strain sequencing project: providing services to taxonomists for standard genome sequencing and annotation.</title>
        <authorList>
            <consortium name="The Broad Institute Genomics Platform"/>
            <consortium name="The Broad Institute Genome Sequencing Center for Infectious Disease"/>
            <person name="Wu L."/>
            <person name="Ma J."/>
        </authorList>
    </citation>
    <scope>NUCLEOTIDE SEQUENCE [LARGE SCALE GENOMIC DNA]</scope>
    <source>
        <strain evidence="8">JCM 18459</strain>
    </source>
</reference>
<evidence type="ECO:0000256" key="2">
    <source>
        <dbReference type="ARBA" id="ARBA00022692"/>
    </source>
</evidence>
<feature type="transmembrane region" description="Helical" evidence="5">
    <location>
        <begin position="242"/>
        <end position="264"/>
    </location>
</feature>
<feature type="transmembrane region" description="Helical" evidence="5">
    <location>
        <begin position="359"/>
        <end position="380"/>
    </location>
</feature>
<evidence type="ECO:0000259" key="6">
    <source>
        <dbReference type="PROSITE" id="PS50850"/>
    </source>
</evidence>
<dbReference type="SUPFAM" id="SSF103473">
    <property type="entry name" value="MFS general substrate transporter"/>
    <property type="match status" value="1"/>
</dbReference>
<dbReference type="EMBL" id="BAABKG010000002">
    <property type="protein sequence ID" value="GAA5146537.1"/>
    <property type="molecule type" value="Genomic_DNA"/>
</dbReference>
<dbReference type="InterPro" id="IPR036259">
    <property type="entry name" value="MFS_trans_sf"/>
</dbReference>
<dbReference type="PANTHER" id="PTHR43683:SF1">
    <property type="entry name" value="MULTIDRUG EFFLUX PROTEIN YFMO"/>
    <property type="match status" value="1"/>
</dbReference>
<feature type="transmembrane region" description="Helical" evidence="5">
    <location>
        <begin position="165"/>
        <end position="187"/>
    </location>
</feature>
<protein>
    <submittedName>
        <fullName evidence="7">MFS transporter</fullName>
    </submittedName>
</protein>
<organism evidence="7 8">
    <name type="scientific">Nocardioides marinquilinus</name>
    <dbReference type="NCBI Taxonomy" id="1210400"/>
    <lineage>
        <taxon>Bacteria</taxon>
        <taxon>Bacillati</taxon>
        <taxon>Actinomycetota</taxon>
        <taxon>Actinomycetes</taxon>
        <taxon>Propionibacteriales</taxon>
        <taxon>Nocardioidaceae</taxon>
        <taxon>Nocardioides</taxon>
    </lineage>
</organism>
<evidence type="ECO:0000313" key="7">
    <source>
        <dbReference type="EMBL" id="GAA5146537.1"/>
    </source>
</evidence>
<evidence type="ECO:0000313" key="8">
    <source>
        <dbReference type="Proteomes" id="UP001500221"/>
    </source>
</evidence>
<dbReference type="Pfam" id="PF07690">
    <property type="entry name" value="MFS_1"/>
    <property type="match status" value="2"/>
</dbReference>
<keyword evidence="8" id="KW-1185">Reference proteome</keyword>
<dbReference type="PANTHER" id="PTHR43683">
    <property type="entry name" value="MULTIDRUG EFFLUX PROTEIN YFMO"/>
    <property type="match status" value="1"/>
</dbReference>
<keyword evidence="4 5" id="KW-0472">Membrane</keyword>
<feature type="transmembrane region" description="Helical" evidence="5">
    <location>
        <begin position="12"/>
        <end position="31"/>
    </location>
</feature>
<evidence type="ECO:0000256" key="5">
    <source>
        <dbReference type="SAM" id="Phobius"/>
    </source>
</evidence>
<dbReference type="CDD" id="cd17474">
    <property type="entry name" value="MFS_YfmO_like"/>
    <property type="match status" value="1"/>
</dbReference>